<dbReference type="SUPFAM" id="SSF89095">
    <property type="entry name" value="GatB/YqeY motif"/>
    <property type="match status" value="1"/>
</dbReference>
<protein>
    <submittedName>
        <fullName evidence="1">YqeY-like protein</fullName>
    </submittedName>
</protein>
<gene>
    <name evidence="1" type="ORF">AAS21_gp075</name>
</gene>
<dbReference type="Proteomes" id="UP000308921">
    <property type="component" value="Segment"/>
</dbReference>
<dbReference type="EMBL" id="MK770119">
    <property type="protein sequence ID" value="QCW23813.1"/>
    <property type="molecule type" value="Genomic_DNA"/>
</dbReference>
<dbReference type="InterPro" id="IPR003789">
    <property type="entry name" value="Asn/Gln_tRNA_amidoTrase-B-like"/>
</dbReference>
<dbReference type="GO" id="GO:0016884">
    <property type="term" value="F:carbon-nitrogen ligase activity, with glutamine as amido-N-donor"/>
    <property type="evidence" value="ECO:0007669"/>
    <property type="project" value="InterPro"/>
</dbReference>
<sequence>MQQVIEFLDQCIDGATRRKIFSAVTMYKTFKAELVRKFGKTPTWDEAAALAKTQIGNYEKAEKEAADRGLEYTPPLDEIEFLQEFIPQQMSESEIRSFFATSGLTNKGKLMKAIKDAHPNKYDGALAAQIAGEFNATDKFN</sequence>
<reference evidence="1 2" key="1">
    <citation type="submission" date="2019-04" db="EMBL/GenBank/DDBJ databases">
        <title>Complete genome sequence of Pantoea bacteriophage vB_PagS_AAS21.</title>
        <authorList>
            <person name="Truncaite L."/>
            <person name="Simoliuniene M."/>
            <person name="Zajanckauskaite A."/>
            <person name="Meskys R."/>
            <person name="Simoliunas E."/>
        </authorList>
    </citation>
    <scope>NUCLEOTIDE SEQUENCE [LARGE SCALE GENOMIC DNA]</scope>
</reference>
<name>A0A4Y5P1V5_9CAUD</name>
<keyword evidence="2" id="KW-1185">Reference proteome</keyword>
<evidence type="ECO:0000313" key="2">
    <source>
        <dbReference type="Proteomes" id="UP000308921"/>
    </source>
</evidence>
<accession>A0A4Y5P1V5</accession>
<proteinExistence type="predicted"/>
<organism evidence="1 2">
    <name type="scientific">Pantoea phage vB_PagS_AAS21</name>
    <dbReference type="NCBI Taxonomy" id="2575261"/>
    <lineage>
        <taxon>Viruses</taxon>
        <taxon>Duplodnaviria</taxon>
        <taxon>Heunggongvirae</taxon>
        <taxon>Uroviricota</taxon>
        <taxon>Caudoviricetes</taxon>
        <taxon>Demerecviridae</taxon>
        <taxon>Keyvirus</taxon>
        <taxon>Keyvirus AAS21</taxon>
    </lineage>
</organism>
<evidence type="ECO:0000313" key="1">
    <source>
        <dbReference type="EMBL" id="QCW23813.1"/>
    </source>
</evidence>